<dbReference type="RefSeq" id="WP_139605268.1">
    <property type="nucleotide sequence ID" value="NZ_VDCQ01000046.1"/>
</dbReference>
<evidence type="ECO:0000313" key="2">
    <source>
        <dbReference type="Proteomes" id="UP000307943"/>
    </source>
</evidence>
<protein>
    <submittedName>
        <fullName evidence="1">Phosphate starvation-inducible protein PhoH</fullName>
    </submittedName>
</protein>
<comment type="caution">
    <text evidence="1">The sequence shown here is derived from an EMBL/GenBank/DDBJ whole genome shotgun (WGS) entry which is preliminary data.</text>
</comment>
<proteinExistence type="predicted"/>
<dbReference type="Proteomes" id="UP000307943">
    <property type="component" value="Unassembled WGS sequence"/>
</dbReference>
<sequence>MTGALLSGGERAADFVLVDGGCYFGQSVREGQPTGDIRVLDVYDLPACDLSLHLCLVVDPFVDQELMYRERERIRAFLDSGKVLLFSGHLFRPWLPGAAAFVPKTIRSHHDYAVTIPEPRHPIFEGVQPDDLTFNRGVSGFFARGHHPLPPHAEALLTLPGGEPITYIDRSSTRGTIIVHSGNNLFGYGGSRSSSAGRIGGQLRSWVREEVVRIRERTAAL</sequence>
<evidence type="ECO:0000313" key="1">
    <source>
        <dbReference type="EMBL" id="TNJ63214.1"/>
    </source>
</evidence>
<reference evidence="1 2" key="1">
    <citation type="submission" date="2019-05" db="EMBL/GenBank/DDBJ databases">
        <title>We sequenced the genome of Paenibacillus hemerocallicola KCTC 33185 for further insight into its adaptation and study the phylogeny of Paenibacillus.</title>
        <authorList>
            <person name="Narsing Rao M.P."/>
        </authorList>
    </citation>
    <scope>NUCLEOTIDE SEQUENCE [LARGE SCALE GENOMIC DNA]</scope>
    <source>
        <strain evidence="1 2">KCTC 33185</strain>
    </source>
</reference>
<keyword evidence="2" id="KW-1185">Reference proteome</keyword>
<accession>A0A5C4T2E1</accession>
<dbReference type="AlphaFoldDB" id="A0A5C4T2E1"/>
<gene>
    <name evidence="1" type="ORF">FE784_26475</name>
</gene>
<dbReference type="OrthoDB" id="2583792at2"/>
<name>A0A5C4T2E1_9BACL</name>
<organism evidence="1 2">
    <name type="scientific">Paenibacillus hemerocallicola</name>
    <dbReference type="NCBI Taxonomy" id="1172614"/>
    <lineage>
        <taxon>Bacteria</taxon>
        <taxon>Bacillati</taxon>
        <taxon>Bacillota</taxon>
        <taxon>Bacilli</taxon>
        <taxon>Bacillales</taxon>
        <taxon>Paenibacillaceae</taxon>
        <taxon>Paenibacillus</taxon>
    </lineage>
</organism>
<dbReference type="EMBL" id="VDCQ01000046">
    <property type="protein sequence ID" value="TNJ63214.1"/>
    <property type="molecule type" value="Genomic_DNA"/>
</dbReference>